<feature type="chain" id="PRO_5037962691" description="Trehalase" evidence="1">
    <location>
        <begin position="31"/>
        <end position="526"/>
    </location>
</feature>
<evidence type="ECO:0000259" key="2">
    <source>
        <dbReference type="Pfam" id="PF03633"/>
    </source>
</evidence>
<proteinExistence type="predicted"/>
<feature type="domain" description="Mannosylglycerate hydrolase MGH1-like glycoside hydrolase" evidence="3">
    <location>
        <begin position="123"/>
        <end position="440"/>
    </location>
</feature>
<dbReference type="GO" id="GO:0005975">
    <property type="term" value="P:carbohydrate metabolic process"/>
    <property type="evidence" value="ECO:0007669"/>
    <property type="project" value="InterPro"/>
</dbReference>
<evidence type="ECO:0000259" key="3">
    <source>
        <dbReference type="Pfam" id="PF22422"/>
    </source>
</evidence>
<accession>A0A917IPI4</accession>
<gene>
    <name evidence="4" type="ORF">GCM10011379_08470</name>
</gene>
<evidence type="ECO:0000313" key="5">
    <source>
        <dbReference type="Proteomes" id="UP000627292"/>
    </source>
</evidence>
<dbReference type="Pfam" id="PF22422">
    <property type="entry name" value="MGH1-like_GH"/>
    <property type="match status" value="1"/>
</dbReference>
<evidence type="ECO:0000256" key="1">
    <source>
        <dbReference type="SAM" id="SignalP"/>
    </source>
</evidence>
<feature type="signal peptide" evidence="1">
    <location>
        <begin position="1"/>
        <end position="30"/>
    </location>
</feature>
<protein>
    <recommendedName>
        <fullName evidence="6">Trehalase</fullName>
    </recommendedName>
</protein>
<feature type="domain" description="Glycoside hydrolase family 65 C-terminal" evidence="2">
    <location>
        <begin position="458"/>
        <end position="513"/>
    </location>
</feature>
<reference evidence="4" key="1">
    <citation type="journal article" date="2014" name="Int. J. Syst. Evol. Microbiol.">
        <title>Complete genome sequence of Corynebacterium casei LMG S-19264T (=DSM 44701T), isolated from a smear-ripened cheese.</title>
        <authorList>
            <consortium name="US DOE Joint Genome Institute (JGI-PGF)"/>
            <person name="Walter F."/>
            <person name="Albersmeier A."/>
            <person name="Kalinowski J."/>
            <person name="Ruckert C."/>
        </authorList>
    </citation>
    <scope>NUCLEOTIDE SEQUENCE</scope>
    <source>
        <strain evidence="4">CGMCC 1.15290</strain>
    </source>
</reference>
<dbReference type="InterPro" id="IPR005194">
    <property type="entry name" value="Glyco_hydro_65_C"/>
</dbReference>
<dbReference type="SUPFAM" id="SSF48208">
    <property type="entry name" value="Six-hairpin glycosidases"/>
    <property type="match status" value="1"/>
</dbReference>
<dbReference type="InterPro" id="IPR012341">
    <property type="entry name" value="6hp_glycosidase-like_sf"/>
</dbReference>
<dbReference type="InterPro" id="IPR054491">
    <property type="entry name" value="MGH1-like_GH"/>
</dbReference>
<keyword evidence="1" id="KW-0732">Signal</keyword>
<organism evidence="4 5">
    <name type="scientific">Filimonas zeae</name>
    <dbReference type="NCBI Taxonomy" id="1737353"/>
    <lineage>
        <taxon>Bacteria</taxon>
        <taxon>Pseudomonadati</taxon>
        <taxon>Bacteroidota</taxon>
        <taxon>Chitinophagia</taxon>
        <taxon>Chitinophagales</taxon>
        <taxon>Chitinophagaceae</taxon>
        <taxon>Filimonas</taxon>
    </lineage>
</organism>
<dbReference type="AlphaFoldDB" id="A0A917IPI4"/>
<dbReference type="RefSeq" id="WP_309788998.1">
    <property type="nucleotide sequence ID" value="NZ_JAVDQE010000001.1"/>
</dbReference>
<reference evidence="4" key="2">
    <citation type="submission" date="2020-09" db="EMBL/GenBank/DDBJ databases">
        <authorList>
            <person name="Sun Q."/>
            <person name="Zhou Y."/>
        </authorList>
    </citation>
    <scope>NUCLEOTIDE SEQUENCE</scope>
    <source>
        <strain evidence="4">CGMCC 1.15290</strain>
    </source>
</reference>
<comment type="caution">
    <text evidence="4">The sequence shown here is derived from an EMBL/GenBank/DDBJ whole genome shotgun (WGS) entry which is preliminary data.</text>
</comment>
<evidence type="ECO:0008006" key="6">
    <source>
        <dbReference type="Google" id="ProtNLM"/>
    </source>
</evidence>
<dbReference type="InterPro" id="IPR008928">
    <property type="entry name" value="6-hairpin_glycosidase_sf"/>
</dbReference>
<name>A0A917IPI4_9BACT</name>
<keyword evidence="5" id="KW-1185">Reference proteome</keyword>
<dbReference type="EMBL" id="BMIB01000001">
    <property type="protein sequence ID" value="GGH60520.1"/>
    <property type="molecule type" value="Genomic_DNA"/>
</dbReference>
<sequence length="526" mass="60404">MKKYRTMFAFTEMKKLLPAALLLCALQLNAQQQKGCVLTDATLTRYVEVFNATDTQDVQNYIPDSKALAFMKANVPLLECPDSTIEKIYYYRWWTLRKHLKQTPDGFIFTEFITPVKHAGKHNSVSSGLGHHIYEARWLRDTQYLNDYVRFWLQKDKTFKAPRLHGFSGWVEDAVYQLYKVNMNKAFIRNLYPDMDTDYVGWEQERGLASGLFWQYDVKDAMEESISGGRKVQNRRPSINSYMYGNAMAMAAMANLLQKPDVAAAYNSKATALRKVIQDSLWDASASFYKTRLQNGQLSDAREAIGFTPWYFCLPPDKAELGNAWLQLTDTSGFMAPWGLTTAERRHPLFRTHGSGHSCEWDGAVWPFASSQTLKGFANLLNYYRKYPKQLNSAVFLGAVHQYALSHQKNGQPYIGEYQDERNGYWLKGDNARSSFYNHSTFCDIIISDLIGLKPRVDNTLEVAPLLPEKSWEWFCLDKVLYHGHDITILWDKTGSKYGKGKGLQIWVDGKKVAQSSKLKRITVKL</sequence>
<dbReference type="Proteomes" id="UP000627292">
    <property type="component" value="Unassembled WGS sequence"/>
</dbReference>
<evidence type="ECO:0000313" key="4">
    <source>
        <dbReference type="EMBL" id="GGH60520.1"/>
    </source>
</evidence>
<dbReference type="Pfam" id="PF03633">
    <property type="entry name" value="Glyco_hydro_65C"/>
    <property type="match status" value="1"/>
</dbReference>
<dbReference type="Gene3D" id="1.50.10.10">
    <property type="match status" value="1"/>
</dbReference>